<feature type="transmembrane region" description="Helical" evidence="1">
    <location>
        <begin position="277"/>
        <end position="296"/>
    </location>
</feature>
<feature type="transmembrane region" description="Helical" evidence="1">
    <location>
        <begin position="302"/>
        <end position="322"/>
    </location>
</feature>
<organism evidence="3 4">
    <name type="scientific">Hoylesella loescheii DSM 19665 = JCM 12249 = ATCC 15930</name>
    <dbReference type="NCBI Taxonomy" id="1122985"/>
    <lineage>
        <taxon>Bacteria</taxon>
        <taxon>Pseudomonadati</taxon>
        <taxon>Bacteroidota</taxon>
        <taxon>Bacteroidia</taxon>
        <taxon>Bacteroidales</taxon>
        <taxon>Prevotellaceae</taxon>
        <taxon>Hoylesella</taxon>
    </lineage>
</organism>
<accession>A0A069QGZ5</accession>
<dbReference type="GO" id="GO:0016747">
    <property type="term" value="F:acyltransferase activity, transferring groups other than amino-acyl groups"/>
    <property type="evidence" value="ECO:0007669"/>
    <property type="project" value="InterPro"/>
</dbReference>
<evidence type="ECO:0000313" key="4">
    <source>
        <dbReference type="Proteomes" id="UP000027442"/>
    </source>
</evidence>
<dbReference type="GO" id="GO:0016020">
    <property type="term" value="C:membrane"/>
    <property type="evidence" value="ECO:0007669"/>
    <property type="project" value="TreeGrafter"/>
</dbReference>
<feature type="transmembrane region" description="Helical" evidence="1">
    <location>
        <begin position="244"/>
        <end position="265"/>
    </location>
</feature>
<protein>
    <submittedName>
        <fullName evidence="3">Acyltransferase</fullName>
    </submittedName>
</protein>
<feature type="transmembrane region" description="Helical" evidence="1">
    <location>
        <begin position="186"/>
        <end position="203"/>
    </location>
</feature>
<dbReference type="eggNOG" id="COG1835">
    <property type="taxonomic scope" value="Bacteria"/>
</dbReference>
<dbReference type="PANTHER" id="PTHR23028">
    <property type="entry name" value="ACETYLTRANSFERASE"/>
    <property type="match status" value="1"/>
</dbReference>
<feature type="transmembrane region" description="Helical" evidence="1">
    <location>
        <begin position="50"/>
        <end position="68"/>
    </location>
</feature>
<keyword evidence="3" id="KW-0012">Acyltransferase</keyword>
<dbReference type="PANTHER" id="PTHR23028:SF53">
    <property type="entry name" value="ACYL_TRANSF_3 DOMAIN-CONTAINING PROTEIN"/>
    <property type="match status" value="1"/>
</dbReference>
<dbReference type="Proteomes" id="UP000027442">
    <property type="component" value="Unassembled WGS sequence"/>
</dbReference>
<evidence type="ECO:0000256" key="1">
    <source>
        <dbReference type="SAM" id="Phobius"/>
    </source>
</evidence>
<dbReference type="GO" id="GO:0000271">
    <property type="term" value="P:polysaccharide biosynthetic process"/>
    <property type="evidence" value="ECO:0007669"/>
    <property type="project" value="TreeGrafter"/>
</dbReference>
<dbReference type="PATRIC" id="fig|1122985.7.peg.2765"/>
<dbReference type="Pfam" id="PF01757">
    <property type="entry name" value="Acyl_transf_3"/>
    <property type="match status" value="1"/>
</dbReference>
<dbReference type="InterPro" id="IPR002656">
    <property type="entry name" value="Acyl_transf_3_dom"/>
</dbReference>
<evidence type="ECO:0000313" key="3">
    <source>
        <dbReference type="EMBL" id="KDR51304.1"/>
    </source>
</evidence>
<evidence type="ECO:0000259" key="2">
    <source>
        <dbReference type="Pfam" id="PF01757"/>
    </source>
</evidence>
<keyword evidence="1" id="KW-1133">Transmembrane helix</keyword>
<feature type="transmembrane region" description="Helical" evidence="1">
    <location>
        <begin position="131"/>
        <end position="150"/>
    </location>
</feature>
<name>A0A069QGZ5_HOYLO</name>
<keyword evidence="3" id="KW-0808">Transferase</keyword>
<gene>
    <name evidence="3" type="ORF">HMPREF1991_02668</name>
</gene>
<keyword evidence="1" id="KW-0812">Transmembrane</keyword>
<reference evidence="3 4" key="1">
    <citation type="submission" date="2013-08" db="EMBL/GenBank/DDBJ databases">
        <authorList>
            <person name="Weinstock G."/>
            <person name="Sodergren E."/>
            <person name="Wylie T."/>
            <person name="Fulton L."/>
            <person name="Fulton R."/>
            <person name="Fronick C."/>
            <person name="O'Laughlin M."/>
            <person name="Godfrey J."/>
            <person name="Miner T."/>
            <person name="Herter B."/>
            <person name="Appelbaum E."/>
            <person name="Cordes M."/>
            <person name="Lek S."/>
            <person name="Wollam A."/>
            <person name="Pepin K.H."/>
            <person name="Palsikar V.B."/>
            <person name="Mitreva M."/>
            <person name="Wilson R.K."/>
        </authorList>
    </citation>
    <scope>NUCLEOTIDE SEQUENCE [LARGE SCALE GENOMIC DNA]</scope>
    <source>
        <strain evidence="3 4">ATCC 15930</strain>
    </source>
</reference>
<proteinExistence type="predicted"/>
<feature type="transmembrane region" description="Helical" evidence="1">
    <location>
        <begin position="215"/>
        <end position="232"/>
    </location>
</feature>
<feature type="transmembrane region" description="Helical" evidence="1">
    <location>
        <begin position="20"/>
        <end position="38"/>
    </location>
</feature>
<feature type="domain" description="Acyltransferase 3" evidence="2">
    <location>
        <begin position="22"/>
        <end position="323"/>
    </location>
</feature>
<dbReference type="AlphaFoldDB" id="A0A069QGZ5"/>
<keyword evidence="1" id="KW-0472">Membrane</keyword>
<dbReference type="RefSeq" id="WP_018967961.1">
    <property type="nucleotide sequence ID" value="NZ_KB899219.1"/>
</dbReference>
<feature type="transmembrane region" description="Helical" evidence="1">
    <location>
        <begin position="157"/>
        <end position="174"/>
    </location>
</feature>
<keyword evidence="4" id="KW-1185">Reference proteome</keyword>
<dbReference type="InterPro" id="IPR050879">
    <property type="entry name" value="Acyltransferase_3"/>
</dbReference>
<feature type="transmembrane region" description="Helical" evidence="1">
    <location>
        <begin position="80"/>
        <end position="97"/>
    </location>
</feature>
<sequence length="335" mass="38740">MNPTTNGIRFANISLHRSELMGLAMIAIVLFHVSLPRLSPFYGLWRMGNIGVDVFLFLSGVGLWYALTGNASLKRFFSRRYLRIYPTWFLVACLYYVPRFWQGQHGWKQVIDLAGDVLVNWDFWLHDELTFWYIPATMMLYLFAPAYVRLVSRHSAYRWLPVLMIVWCMAVQWVSPIHDAVGHIEIFWSRVPIFFIGINCGALVKQGLTISPQSVWLLVAAAVLSLGVDIYLEQTRHGLFPLFIGRMLYIPATFSLILLLGNWLSAVPQSIKRGLRLIGTVSLEMYLLHAHFVLVYVKRLQWGYWGTFLACFAITLPLAWLLNKGMEQLTKRFER</sequence>
<dbReference type="EMBL" id="JNGW01000116">
    <property type="protein sequence ID" value="KDR51304.1"/>
    <property type="molecule type" value="Genomic_DNA"/>
</dbReference>
<comment type="caution">
    <text evidence="3">The sequence shown here is derived from an EMBL/GenBank/DDBJ whole genome shotgun (WGS) entry which is preliminary data.</text>
</comment>
<dbReference type="HOGENOM" id="CLU_069805_0_0_10"/>